<dbReference type="Proteomes" id="UP001652740">
    <property type="component" value="Unplaced"/>
</dbReference>
<feature type="compositionally biased region" description="Low complexity" evidence="1">
    <location>
        <begin position="92"/>
        <end position="101"/>
    </location>
</feature>
<gene>
    <name evidence="4 5" type="primary">LOC116413001</name>
</gene>
<protein>
    <submittedName>
        <fullName evidence="4 5">Uncharacterized protein LOC116413001 isoform X1</fullName>
    </submittedName>
</protein>
<evidence type="ECO:0000256" key="1">
    <source>
        <dbReference type="SAM" id="MobiDB-lite"/>
    </source>
</evidence>
<dbReference type="KEGG" id="gmw:116413001"/>
<dbReference type="RefSeq" id="XP_031765402.2">
    <property type="nucleotide sequence ID" value="XM_031909542.2"/>
</dbReference>
<keyword evidence="2" id="KW-1133">Transmembrane helix</keyword>
<name>A0A6J3BY87_GALME</name>
<reference evidence="4 5" key="1">
    <citation type="submission" date="2025-05" db="UniProtKB">
        <authorList>
            <consortium name="RefSeq"/>
        </authorList>
    </citation>
    <scope>IDENTIFICATION</scope>
    <source>
        <tissue evidence="4 5">Whole larvae</tissue>
    </source>
</reference>
<keyword evidence="2" id="KW-0472">Membrane</keyword>
<feature type="transmembrane region" description="Helical" evidence="2">
    <location>
        <begin position="29"/>
        <end position="48"/>
    </location>
</feature>
<evidence type="ECO:0000313" key="5">
    <source>
        <dbReference type="RefSeq" id="XP_052752394.1"/>
    </source>
</evidence>
<evidence type="ECO:0000313" key="3">
    <source>
        <dbReference type="Proteomes" id="UP001652740"/>
    </source>
</evidence>
<evidence type="ECO:0000256" key="2">
    <source>
        <dbReference type="SAM" id="Phobius"/>
    </source>
</evidence>
<feature type="region of interest" description="Disordered" evidence="1">
    <location>
        <begin position="92"/>
        <end position="130"/>
    </location>
</feature>
<accession>A0A6J3BY87</accession>
<organism evidence="3 4">
    <name type="scientific">Galleria mellonella</name>
    <name type="common">Greater wax moth</name>
    <dbReference type="NCBI Taxonomy" id="7137"/>
    <lineage>
        <taxon>Eukaryota</taxon>
        <taxon>Metazoa</taxon>
        <taxon>Ecdysozoa</taxon>
        <taxon>Arthropoda</taxon>
        <taxon>Hexapoda</taxon>
        <taxon>Insecta</taxon>
        <taxon>Pterygota</taxon>
        <taxon>Neoptera</taxon>
        <taxon>Endopterygota</taxon>
        <taxon>Lepidoptera</taxon>
        <taxon>Glossata</taxon>
        <taxon>Ditrysia</taxon>
        <taxon>Pyraloidea</taxon>
        <taxon>Pyralidae</taxon>
        <taxon>Galleriinae</taxon>
        <taxon>Galleria</taxon>
    </lineage>
</organism>
<dbReference type="GeneID" id="116413001"/>
<dbReference type="AlphaFoldDB" id="A0A6J3BY87"/>
<sequence length="201" mass="21976">MCTNRGLVDNLECYMDDLVDCFDDFIKKSLIIVSVAIGALVIMLVYVLKIVTERPQVAHTTTGNESNISLQNTGLSFSHNTDIRSNILQSAKSSKNSMKNNTEVHSPEQSCKRTTSANTDTSPSESSLDESVLRNMGFSNCSKGCMPNKKSITRNNSSDTRITTPSLPTCILSNPVPLSEPCQEYVPNRGSCCSMCCDDDN</sequence>
<keyword evidence="2" id="KW-0812">Transmembrane</keyword>
<keyword evidence="3" id="KW-1185">Reference proteome</keyword>
<proteinExistence type="predicted"/>
<dbReference type="InParanoid" id="A0A6J3BY87"/>
<evidence type="ECO:0000313" key="4">
    <source>
        <dbReference type="RefSeq" id="XP_031765402.2"/>
    </source>
</evidence>
<feature type="compositionally biased region" description="Polar residues" evidence="1">
    <location>
        <begin position="103"/>
        <end position="126"/>
    </location>
</feature>
<dbReference type="RefSeq" id="XP_052752394.1">
    <property type="nucleotide sequence ID" value="XM_052896434.1"/>
</dbReference>